<evidence type="ECO:0000256" key="6">
    <source>
        <dbReference type="RuleBase" id="RU362125"/>
    </source>
</evidence>
<evidence type="ECO:0000259" key="7">
    <source>
        <dbReference type="Pfam" id="PF00441"/>
    </source>
</evidence>
<sequence>MKDFDLTEEQRDIVKAVREFTDGEFELDRARECDQEHEFPLDLYEKATELGFIGIHFPEEYGGAGLGAFENMLVVEELCRADSTLGTATFIPKFGSEIILRFGNDEQKSEYLPRVLDGEPCCGMFTEPEHGSDLSSVDTKAEKENGEWVINGTKQFITNAEIADFGTVLCQTKTGAKHKGESFLLVDDLQDRDGVSINDVGTKFGIRSTSTGEVSFNDVRVSEENLIGGKNKGFYQAMEFFDESRIEVSAQALGIAECAFDKTIDYIQEREQFGQKLSKFEGIQFKIAEIATKIEAAKNLLYKAARNFDRGNIDPRLTCMAKWYCGQTAVEAADEAIQLHGGYGYIADYDVERIYRDAKITEIYEGTKEIQKYTIAREILGR</sequence>
<dbReference type="Pfam" id="PF02770">
    <property type="entry name" value="Acyl-CoA_dh_M"/>
    <property type="match status" value="1"/>
</dbReference>
<dbReference type="PROSITE" id="PS00073">
    <property type="entry name" value="ACYL_COA_DH_2"/>
    <property type="match status" value="1"/>
</dbReference>
<dbReference type="InterPro" id="IPR013786">
    <property type="entry name" value="AcylCoA_DH/ox_N"/>
</dbReference>
<dbReference type="EMBL" id="LHXR01000069">
    <property type="protein sequence ID" value="KXA96640.1"/>
    <property type="molecule type" value="Genomic_DNA"/>
</dbReference>
<dbReference type="SUPFAM" id="SSF56645">
    <property type="entry name" value="Acyl-CoA dehydrogenase NM domain-like"/>
    <property type="match status" value="1"/>
</dbReference>
<reference evidence="10 11" key="1">
    <citation type="journal article" date="2016" name="Sci. Rep.">
        <title>Metabolic traits of an uncultured archaeal lineage -MSBL1- from brine pools of the Red Sea.</title>
        <authorList>
            <person name="Mwirichia R."/>
            <person name="Alam I."/>
            <person name="Rashid M."/>
            <person name="Vinu M."/>
            <person name="Ba-Alawi W."/>
            <person name="Anthony Kamau A."/>
            <person name="Kamanda Ngugi D."/>
            <person name="Goker M."/>
            <person name="Klenk H.P."/>
            <person name="Bajic V."/>
            <person name="Stingl U."/>
        </authorList>
    </citation>
    <scope>NUCLEOTIDE SEQUENCE [LARGE SCALE GENOMIC DNA]</scope>
    <source>
        <strain evidence="10">SCGC-AAA259I09</strain>
    </source>
</reference>
<evidence type="ECO:0000256" key="5">
    <source>
        <dbReference type="ARBA" id="ARBA00023002"/>
    </source>
</evidence>
<feature type="domain" description="Acyl-CoA dehydrogenase/oxidase C-terminal" evidence="7">
    <location>
        <begin position="231"/>
        <end position="380"/>
    </location>
</feature>
<gene>
    <name evidence="10" type="ORF">AKJ37_04745</name>
</gene>
<dbReference type="InterPro" id="IPR046373">
    <property type="entry name" value="Acyl-CoA_Oxase/DH_mid-dom_sf"/>
</dbReference>
<keyword evidence="3 6" id="KW-0285">Flavoprotein</keyword>
<comment type="similarity">
    <text evidence="2 6">Belongs to the acyl-CoA dehydrogenase family.</text>
</comment>
<dbReference type="GO" id="GO:0003995">
    <property type="term" value="F:acyl-CoA dehydrogenase activity"/>
    <property type="evidence" value="ECO:0007669"/>
    <property type="project" value="InterPro"/>
</dbReference>
<name>A0A133UR77_9EURY</name>
<dbReference type="InterPro" id="IPR009075">
    <property type="entry name" value="AcylCo_DH/oxidase_C"/>
</dbReference>
<evidence type="ECO:0000256" key="2">
    <source>
        <dbReference type="ARBA" id="ARBA00009347"/>
    </source>
</evidence>
<keyword evidence="11" id="KW-1185">Reference proteome</keyword>
<dbReference type="Pfam" id="PF00441">
    <property type="entry name" value="Acyl-CoA_dh_1"/>
    <property type="match status" value="1"/>
</dbReference>
<dbReference type="InterPro" id="IPR006089">
    <property type="entry name" value="Acyl-CoA_DH_CS"/>
</dbReference>
<proteinExistence type="inferred from homology"/>
<dbReference type="AlphaFoldDB" id="A0A133UR77"/>
<dbReference type="InterPro" id="IPR006091">
    <property type="entry name" value="Acyl-CoA_Oxase/DH_mid-dom"/>
</dbReference>
<dbReference type="PANTHER" id="PTHR43884:SF12">
    <property type="entry name" value="ISOVALERYL-COA DEHYDROGENASE, MITOCHONDRIAL-RELATED"/>
    <property type="match status" value="1"/>
</dbReference>
<accession>A0A133UR77</accession>
<dbReference type="InterPro" id="IPR009100">
    <property type="entry name" value="AcylCoA_DH/oxidase_NM_dom_sf"/>
</dbReference>
<keyword evidence="4 6" id="KW-0274">FAD</keyword>
<dbReference type="PANTHER" id="PTHR43884">
    <property type="entry name" value="ACYL-COA DEHYDROGENASE"/>
    <property type="match status" value="1"/>
</dbReference>
<comment type="caution">
    <text evidence="10">The sequence shown here is derived from an EMBL/GenBank/DDBJ whole genome shotgun (WGS) entry which is preliminary data.</text>
</comment>
<feature type="domain" description="Acyl-CoA dehydrogenase/oxidase N-terminal" evidence="9">
    <location>
        <begin position="7"/>
        <end position="119"/>
    </location>
</feature>
<comment type="cofactor">
    <cofactor evidence="1 6">
        <name>FAD</name>
        <dbReference type="ChEBI" id="CHEBI:57692"/>
    </cofactor>
</comment>
<dbReference type="FunFam" id="1.20.140.10:FF:000001">
    <property type="entry name" value="Acyl-CoA dehydrogenase"/>
    <property type="match status" value="1"/>
</dbReference>
<organism evidence="10 11">
    <name type="scientific">candidate division MSBL1 archaeon SCGC-AAA259I09</name>
    <dbReference type="NCBI Taxonomy" id="1698267"/>
    <lineage>
        <taxon>Archaea</taxon>
        <taxon>Methanobacteriati</taxon>
        <taxon>Methanobacteriota</taxon>
        <taxon>candidate division MSBL1</taxon>
    </lineage>
</organism>
<dbReference type="InterPro" id="IPR037069">
    <property type="entry name" value="AcylCoA_DH/ox_N_sf"/>
</dbReference>
<evidence type="ECO:0000259" key="8">
    <source>
        <dbReference type="Pfam" id="PF02770"/>
    </source>
</evidence>
<evidence type="ECO:0000256" key="1">
    <source>
        <dbReference type="ARBA" id="ARBA00001974"/>
    </source>
</evidence>
<evidence type="ECO:0000256" key="4">
    <source>
        <dbReference type="ARBA" id="ARBA00022827"/>
    </source>
</evidence>
<dbReference type="Gene3D" id="2.40.110.10">
    <property type="entry name" value="Butyryl-CoA Dehydrogenase, subunit A, domain 2"/>
    <property type="match status" value="1"/>
</dbReference>
<protein>
    <submittedName>
        <fullName evidence="10">Acyl-CoA dehydrogenase</fullName>
    </submittedName>
</protein>
<dbReference type="PATRIC" id="fig|1698267.3.peg.1681"/>
<dbReference type="Gene3D" id="1.20.140.10">
    <property type="entry name" value="Butyryl-CoA Dehydrogenase, subunit A, domain 3"/>
    <property type="match status" value="1"/>
</dbReference>
<dbReference type="Gene3D" id="1.10.540.10">
    <property type="entry name" value="Acyl-CoA dehydrogenase/oxidase, N-terminal domain"/>
    <property type="match status" value="1"/>
</dbReference>
<evidence type="ECO:0000259" key="9">
    <source>
        <dbReference type="Pfam" id="PF02771"/>
    </source>
</evidence>
<evidence type="ECO:0000313" key="11">
    <source>
        <dbReference type="Proteomes" id="UP000070463"/>
    </source>
</evidence>
<dbReference type="FunFam" id="2.40.110.10:FF:000002">
    <property type="entry name" value="Acyl-CoA dehydrogenase fadE12"/>
    <property type="match status" value="1"/>
</dbReference>
<dbReference type="InterPro" id="IPR036250">
    <property type="entry name" value="AcylCo_DH-like_C"/>
</dbReference>
<dbReference type="Pfam" id="PF02771">
    <property type="entry name" value="Acyl-CoA_dh_N"/>
    <property type="match status" value="1"/>
</dbReference>
<dbReference type="SUPFAM" id="SSF47203">
    <property type="entry name" value="Acyl-CoA dehydrogenase C-terminal domain-like"/>
    <property type="match status" value="1"/>
</dbReference>
<dbReference type="PIRSF" id="PIRSF016578">
    <property type="entry name" value="HsaA"/>
    <property type="match status" value="1"/>
</dbReference>
<dbReference type="GO" id="GO:0050660">
    <property type="term" value="F:flavin adenine dinucleotide binding"/>
    <property type="evidence" value="ECO:0007669"/>
    <property type="project" value="InterPro"/>
</dbReference>
<dbReference type="Proteomes" id="UP000070463">
    <property type="component" value="Unassembled WGS sequence"/>
</dbReference>
<evidence type="ECO:0000256" key="3">
    <source>
        <dbReference type="ARBA" id="ARBA00022630"/>
    </source>
</evidence>
<evidence type="ECO:0000313" key="10">
    <source>
        <dbReference type="EMBL" id="KXA96640.1"/>
    </source>
</evidence>
<keyword evidence="5 6" id="KW-0560">Oxidoreductase</keyword>
<feature type="domain" description="Acyl-CoA oxidase/dehydrogenase middle" evidence="8">
    <location>
        <begin position="122"/>
        <end position="219"/>
    </location>
</feature>